<evidence type="ECO:0000313" key="1">
    <source>
        <dbReference type="EMBL" id="QKC74187.1"/>
    </source>
</evidence>
<dbReference type="InterPro" id="IPR021451">
    <property type="entry name" value="DUF3102"/>
</dbReference>
<protein>
    <submittedName>
        <fullName evidence="1">DUF3102 domain-containing protein</fullName>
    </submittedName>
</protein>
<gene>
    <name evidence="1" type="ORF">EB233_00500</name>
</gene>
<reference evidence="1 2" key="1">
    <citation type="submission" date="2018-10" db="EMBL/GenBank/DDBJ databases">
        <authorList>
            <person name="Perry B.J."/>
            <person name="Sullivan J.T."/>
            <person name="Murphy R.J.T."/>
            <person name="Ramsay J.P."/>
            <person name="Ronson C.W."/>
        </authorList>
    </citation>
    <scope>NUCLEOTIDE SEQUENCE [LARGE SCALE GENOMIC DNA]</scope>
    <source>
        <strain evidence="1 2">NZP2014</strain>
    </source>
</reference>
<dbReference type="EMBL" id="CP033361">
    <property type="protein sequence ID" value="QKC74187.1"/>
    <property type="molecule type" value="Genomic_DNA"/>
</dbReference>
<sequence length="214" mass="23507">MWKLKVKKTEIKAPSKGELSPPSPGTLVTAAQRIHENIKAIEAHAAGIRERAIQIGRDLITVKIHKKHGDFLDYINVEFQMTPRTAQRYMRVAEFTDLNPETIDMKLPLSALYALMEANFAPEILEDIKQKGVPKTGVGIKKAIAAQHTADDVVTMMPVDPTAQKAHDKAVHNAVALLMEHLPEGTLAKLTKHCAAAGWHELTDALKEAAHGAH</sequence>
<dbReference type="RefSeq" id="WP_081294163.1">
    <property type="nucleotide sequence ID" value="NZ_CP033361.1"/>
</dbReference>
<organism evidence="1 2">
    <name type="scientific">Mesorhizobium erdmanii</name>
    <dbReference type="NCBI Taxonomy" id="1777866"/>
    <lineage>
        <taxon>Bacteria</taxon>
        <taxon>Pseudomonadati</taxon>
        <taxon>Pseudomonadota</taxon>
        <taxon>Alphaproteobacteria</taxon>
        <taxon>Hyphomicrobiales</taxon>
        <taxon>Phyllobacteriaceae</taxon>
        <taxon>Mesorhizobium</taxon>
    </lineage>
</organism>
<name>A0A6M7UEM8_9HYPH</name>
<accession>A0A6M7UEM8</accession>
<keyword evidence="2" id="KW-1185">Reference proteome</keyword>
<evidence type="ECO:0000313" key="2">
    <source>
        <dbReference type="Proteomes" id="UP000503339"/>
    </source>
</evidence>
<dbReference type="Pfam" id="PF11300">
    <property type="entry name" value="DUF3102"/>
    <property type="match status" value="1"/>
</dbReference>
<dbReference type="AlphaFoldDB" id="A0A6M7UEM8"/>
<dbReference type="Proteomes" id="UP000503339">
    <property type="component" value="Chromosome"/>
</dbReference>
<proteinExistence type="predicted"/>
<dbReference type="KEGG" id="merd:EB233_00500"/>